<dbReference type="CDD" id="cd05233">
    <property type="entry name" value="SDR_c"/>
    <property type="match status" value="1"/>
</dbReference>
<dbReference type="InterPro" id="IPR050259">
    <property type="entry name" value="SDR"/>
</dbReference>
<feature type="domain" description="Ketoreductase" evidence="2">
    <location>
        <begin position="8"/>
        <end position="187"/>
    </location>
</feature>
<dbReference type="SMART" id="SM00822">
    <property type="entry name" value="PKS_KR"/>
    <property type="match status" value="1"/>
</dbReference>
<dbReference type="PANTHER" id="PTHR42879">
    <property type="entry name" value="3-OXOACYL-(ACYL-CARRIER-PROTEIN) REDUCTASE"/>
    <property type="match status" value="1"/>
</dbReference>
<name>A0AAP8SQ28_9GAMM</name>
<dbReference type="Pfam" id="PF13561">
    <property type="entry name" value="adh_short_C2"/>
    <property type="match status" value="1"/>
</dbReference>
<proteinExistence type="inferred from homology"/>
<dbReference type="NCBIfam" id="NF005559">
    <property type="entry name" value="PRK07231.1"/>
    <property type="match status" value="1"/>
</dbReference>
<dbReference type="KEGG" id="hja:BST95_13735"/>
<dbReference type="RefSeq" id="WP_084200165.1">
    <property type="nucleotide sequence ID" value="NZ_BMYL01000001.1"/>
</dbReference>
<reference evidence="3 4" key="1">
    <citation type="submission" date="2018-01" db="EMBL/GenBank/DDBJ databases">
        <title>The draft genome sequence of Halioglobus japonicus S1-36.</title>
        <authorList>
            <person name="Du Z.-J."/>
            <person name="Shi M.-J."/>
        </authorList>
    </citation>
    <scope>NUCLEOTIDE SEQUENCE [LARGE SCALE GENOMIC DNA]</scope>
    <source>
        <strain evidence="3 4">S1-36</strain>
    </source>
</reference>
<evidence type="ECO:0000313" key="3">
    <source>
        <dbReference type="EMBL" id="PLW87828.1"/>
    </source>
</evidence>
<comment type="caution">
    <text evidence="3">The sequence shown here is derived from an EMBL/GenBank/DDBJ whole genome shotgun (WGS) entry which is preliminary data.</text>
</comment>
<keyword evidence="4" id="KW-1185">Reference proteome</keyword>
<evidence type="ECO:0000256" key="1">
    <source>
        <dbReference type="ARBA" id="ARBA00006484"/>
    </source>
</evidence>
<sequence>MSNRFQTKVAIVTGGSMGIGRATALQLAREGAQVIACARRRPRLDSLADEIAAFGGKFRGVELDIGDIDAFPALIQNTADEFGRLDILVNNAPTVIGGMIVDQDIDAWRANFGVCVESVFIGVQAALKIMQPQGSGAIINISSVSSLRAGIAAGAYSAAKAAVNQFSMCAAMEAAPYGVRVNVVAPGAVETPGLDASVHKNDAMKALMASSIPIQRLGTPEDLAQSICFLASDEATFITGVVLPVDGGKTPQLHVPDWELTLDNRTAK</sequence>
<dbReference type="PRINTS" id="PR00080">
    <property type="entry name" value="SDRFAMILY"/>
</dbReference>
<gene>
    <name evidence="3" type="ORF">C0029_04450</name>
</gene>
<dbReference type="InterPro" id="IPR057326">
    <property type="entry name" value="KR_dom"/>
</dbReference>
<dbReference type="AlphaFoldDB" id="A0AAP8SQ28"/>
<dbReference type="PANTHER" id="PTHR42879:SF2">
    <property type="entry name" value="3-OXOACYL-[ACYL-CARRIER-PROTEIN] REDUCTASE FABG"/>
    <property type="match status" value="1"/>
</dbReference>
<dbReference type="GO" id="GO:0032787">
    <property type="term" value="P:monocarboxylic acid metabolic process"/>
    <property type="evidence" value="ECO:0007669"/>
    <property type="project" value="UniProtKB-ARBA"/>
</dbReference>
<dbReference type="PROSITE" id="PS00061">
    <property type="entry name" value="ADH_SHORT"/>
    <property type="match status" value="1"/>
</dbReference>
<accession>A0AAP8SQ28</accession>
<dbReference type="EMBL" id="PKUR01000001">
    <property type="protein sequence ID" value="PLW87828.1"/>
    <property type="molecule type" value="Genomic_DNA"/>
</dbReference>
<evidence type="ECO:0000313" key="4">
    <source>
        <dbReference type="Proteomes" id="UP000235162"/>
    </source>
</evidence>
<protein>
    <submittedName>
        <fullName evidence="3">SDR family NAD(P)-dependent oxidoreductase</fullName>
    </submittedName>
</protein>
<organism evidence="3 4">
    <name type="scientific">Halioglobus japonicus</name>
    <dbReference type="NCBI Taxonomy" id="930805"/>
    <lineage>
        <taxon>Bacteria</taxon>
        <taxon>Pseudomonadati</taxon>
        <taxon>Pseudomonadota</taxon>
        <taxon>Gammaproteobacteria</taxon>
        <taxon>Cellvibrionales</taxon>
        <taxon>Halieaceae</taxon>
        <taxon>Halioglobus</taxon>
    </lineage>
</organism>
<dbReference type="PRINTS" id="PR00081">
    <property type="entry name" value="GDHRDH"/>
</dbReference>
<dbReference type="Gene3D" id="3.40.50.720">
    <property type="entry name" value="NAD(P)-binding Rossmann-like Domain"/>
    <property type="match status" value="1"/>
</dbReference>
<dbReference type="InterPro" id="IPR036291">
    <property type="entry name" value="NAD(P)-bd_dom_sf"/>
</dbReference>
<dbReference type="Proteomes" id="UP000235162">
    <property type="component" value="Unassembled WGS sequence"/>
</dbReference>
<dbReference type="SUPFAM" id="SSF51735">
    <property type="entry name" value="NAD(P)-binding Rossmann-fold domains"/>
    <property type="match status" value="1"/>
</dbReference>
<dbReference type="InterPro" id="IPR020904">
    <property type="entry name" value="Sc_DH/Rdtase_CS"/>
</dbReference>
<evidence type="ECO:0000259" key="2">
    <source>
        <dbReference type="SMART" id="SM00822"/>
    </source>
</evidence>
<comment type="similarity">
    <text evidence="1">Belongs to the short-chain dehydrogenases/reductases (SDR) family.</text>
</comment>
<dbReference type="FunFam" id="3.40.50.720:FF:000084">
    <property type="entry name" value="Short-chain dehydrogenase reductase"/>
    <property type="match status" value="1"/>
</dbReference>
<dbReference type="InterPro" id="IPR002347">
    <property type="entry name" value="SDR_fam"/>
</dbReference>